<dbReference type="PANTHER" id="PTHR36454">
    <property type="entry name" value="LMO2823 PROTEIN"/>
    <property type="match status" value="1"/>
</dbReference>
<dbReference type="PANTHER" id="PTHR36454:SF1">
    <property type="entry name" value="DUF1015 DOMAIN-CONTAINING PROTEIN"/>
    <property type="match status" value="1"/>
</dbReference>
<evidence type="ECO:0000313" key="1">
    <source>
        <dbReference type="EMBL" id="VAX21736.1"/>
    </source>
</evidence>
<dbReference type="PIRSF" id="PIRSF033563">
    <property type="entry name" value="UCP033563"/>
    <property type="match status" value="1"/>
</dbReference>
<evidence type="ECO:0008006" key="2">
    <source>
        <dbReference type="Google" id="ProtNLM"/>
    </source>
</evidence>
<dbReference type="Pfam" id="PF06245">
    <property type="entry name" value="DUF1015"/>
    <property type="match status" value="1"/>
</dbReference>
<organism evidence="1">
    <name type="scientific">hydrothermal vent metagenome</name>
    <dbReference type="NCBI Taxonomy" id="652676"/>
    <lineage>
        <taxon>unclassified sequences</taxon>
        <taxon>metagenomes</taxon>
        <taxon>ecological metagenomes</taxon>
    </lineage>
</organism>
<accession>A0A3B1BTY1</accession>
<gene>
    <name evidence="1" type="ORF">MNBD_NITROSPINAE04-2372</name>
</gene>
<sequence>MAVIAPFKGVVYKRGAGSSLIDDLAPPYDVIPPETQDQLYEKSDRNVIRLILGKEFSDDNDANSRYTRAEGFLRDWMQDGTLERIEHESVYLYSQEYEIDNKRLKRVGIICRTKIEEFGKSIFPHERTLSGPKTDRLNLTRACRMNFSQVFGIYSDPKLTLDAIWEGIMKSAADMDVTDENGVKHRLWVISDPEVIERARLFFLETQIVIADGHHRYETALNYRNERRAQEGSQNSEAGYEHVMMFLSNCCGDGFTVLPTHRIVKDIGALDIDSAVEKLKSDFKIDERSVDGNLVPRFLSDLKKSGDQNPSLGLYRGDGRMLLLSLKKEAALPNPPGSEKAAILRRLDVILLQELVFEKALGISKEAVADKKIVGYTIDAESAMRQVDEGTARLSFIMNPTRMDQVIEVATSGGVMPQKSTYFYPKLISGLVFNPLE</sequence>
<name>A0A3B1BTY1_9ZZZZ</name>
<proteinExistence type="predicted"/>
<dbReference type="AlphaFoldDB" id="A0A3B1BTY1"/>
<reference evidence="1" key="1">
    <citation type="submission" date="2018-06" db="EMBL/GenBank/DDBJ databases">
        <authorList>
            <person name="Zhirakovskaya E."/>
        </authorList>
    </citation>
    <scope>NUCLEOTIDE SEQUENCE</scope>
</reference>
<dbReference type="EMBL" id="UOGA01000208">
    <property type="protein sequence ID" value="VAX21736.1"/>
    <property type="molecule type" value="Genomic_DNA"/>
</dbReference>
<protein>
    <recommendedName>
        <fullName evidence="2">HTH domain of SpoOJ/ParA/ParB/repB family, involved in chromosome partitioning</fullName>
    </recommendedName>
</protein>
<dbReference type="InterPro" id="IPR008323">
    <property type="entry name" value="UCP033563"/>
</dbReference>